<comment type="caution">
    <text evidence="2">The sequence shown here is derived from an EMBL/GenBank/DDBJ whole genome shotgun (WGS) entry which is preliminary data.</text>
</comment>
<dbReference type="InterPro" id="IPR000084">
    <property type="entry name" value="PE-PGRS_N"/>
</dbReference>
<proteinExistence type="predicted"/>
<dbReference type="SUPFAM" id="SSF140459">
    <property type="entry name" value="PE/PPE dimer-like"/>
    <property type="match status" value="1"/>
</dbReference>
<dbReference type="EMBL" id="UPHL01000093">
    <property type="protein sequence ID" value="VAZ84527.1"/>
    <property type="molecule type" value="Genomic_DNA"/>
</dbReference>
<reference evidence="2 3" key="1">
    <citation type="submission" date="2018-09" db="EMBL/GenBank/DDBJ databases">
        <authorList>
            <person name="Tagini F."/>
        </authorList>
    </citation>
    <scope>NUCLEOTIDE SEQUENCE [LARGE SCALE GENOMIC DNA]</scope>
    <source>
        <strain evidence="2 3">MK42</strain>
    </source>
</reference>
<evidence type="ECO:0000313" key="2">
    <source>
        <dbReference type="EMBL" id="VAZ84527.1"/>
    </source>
</evidence>
<gene>
    <name evidence="2" type="primary">PE5_1</name>
    <name evidence="2" type="ORF">LAUMK42_03350</name>
</gene>
<evidence type="ECO:0000313" key="3">
    <source>
        <dbReference type="Proteomes" id="UP000279331"/>
    </source>
</evidence>
<protein>
    <submittedName>
        <fullName evidence="2">PE family immunomodulator PE5</fullName>
    </submittedName>
</protein>
<evidence type="ECO:0000259" key="1">
    <source>
        <dbReference type="Pfam" id="PF00934"/>
    </source>
</evidence>
<name>A0AB38UUZ4_9MYCO</name>
<dbReference type="Pfam" id="PF00934">
    <property type="entry name" value="PE"/>
    <property type="match status" value="1"/>
</dbReference>
<dbReference type="Gene3D" id="1.10.287.850">
    <property type="entry name" value="HP0062-like domain"/>
    <property type="match status" value="1"/>
</dbReference>
<dbReference type="Proteomes" id="UP000279331">
    <property type="component" value="Unassembled WGS sequence"/>
</dbReference>
<accession>A0AB38UUZ4</accession>
<dbReference type="InterPro" id="IPR038332">
    <property type="entry name" value="PPE_sf"/>
</dbReference>
<feature type="domain" description="PE" evidence="1">
    <location>
        <begin position="42"/>
        <end position="130"/>
    </location>
</feature>
<organism evidence="2 3">
    <name type="scientific">Mycobacterium persicum</name>
    <dbReference type="NCBI Taxonomy" id="1487726"/>
    <lineage>
        <taxon>Bacteria</taxon>
        <taxon>Bacillati</taxon>
        <taxon>Actinomycetota</taxon>
        <taxon>Actinomycetes</taxon>
        <taxon>Mycobacteriales</taxon>
        <taxon>Mycobacteriaceae</taxon>
        <taxon>Mycobacterium</taxon>
    </lineage>
</organism>
<sequence length="142" mass="13867">MQLWTNTFVFHPVRTYVTPERRAGAVCAAGNPSKGVMTVTLWVVPEGMASAAAAVEALSARLAAAHAAAAPTISAVVAPAADPVSLSTAAGLSACGLEHVGVATEGVEELTRSGVGLGTAGISYAAGDSAAALTYGLAGGAM</sequence>
<dbReference type="AlphaFoldDB" id="A0AB38UUZ4"/>